<dbReference type="RefSeq" id="XP_043155874.1">
    <property type="nucleotide sequence ID" value="XM_043299939.1"/>
</dbReference>
<reference evidence="2 3" key="1">
    <citation type="submission" date="2018-10" db="EMBL/GenBank/DDBJ databases">
        <title>Pan-genome distribution and transcriptional activeness of fungal secondary metabolism genes in Aspergillus section Fumigati.</title>
        <authorList>
            <person name="Takahashi H."/>
            <person name="Umemura M."/>
            <person name="Ninomiya A."/>
            <person name="Kusuya Y."/>
            <person name="Urayama S."/>
            <person name="Shimizu M."/>
            <person name="Watanabe A."/>
            <person name="Kamei K."/>
            <person name="Yaguchi T."/>
            <person name="Hagiwara D."/>
        </authorList>
    </citation>
    <scope>NUCLEOTIDE SEQUENCE [LARGE SCALE GENOMIC DNA]</scope>
    <source>
        <strain evidence="2 3">IFM 55266</strain>
    </source>
</reference>
<proteinExistence type="predicted"/>
<dbReference type="GeneID" id="67002595"/>
<dbReference type="Proteomes" id="UP001043456">
    <property type="component" value="Unassembled WGS sequence"/>
</dbReference>
<gene>
    <name evidence="2" type="ORF">Asppvi_003983</name>
</gene>
<dbReference type="AlphaFoldDB" id="A0A9P3B5Q1"/>
<accession>A0A9P3B5Q1</accession>
<comment type="caution">
    <text evidence="2">The sequence shown here is derived from an EMBL/GenBank/DDBJ whole genome shotgun (WGS) entry which is preliminary data.</text>
</comment>
<feature type="region of interest" description="Disordered" evidence="1">
    <location>
        <begin position="75"/>
        <end position="153"/>
    </location>
</feature>
<evidence type="ECO:0000256" key="1">
    <source>
        <dbReference type="SAM" id="MobiDB-lite"/>
    </source>
</evidence>
<evidence type="ECO:0000313" key="3">
    <source>
        <dbReference type="Proteomes" id="UP001043456"/>
    </source>
</evidence>
<organism evidence="2 3">
    <name type="scientific">Aspergillus pseudoviridinutans</name>
    <dbReference type="NCBI Taxonomy" id="1517512"/>
    <lineage>
        <taxon>Eukaryota</taxon>
        <taxon>Fungi</taxon>
        <taxon>Dikarya</taxon>
        <taxon>Ascomycota</taxon>
        <taxon>Pezizomycotina</taxon>
        <taxon>Eurotiomycetes</taxon>
        <taxon>Eurotiomycetidae</taxon>
        <taxon>Eurotiales</taxon>
        <taxon>Aspergillaceae</taxon>
        <taxon>Aspergillus</taxon>
        <taxon>Aspergillus subgen. Fumigati</taxon>
    </lineage>
</organism>
<evidence type="ECO:0000313" key="2">
    <source>
        <dbReference type="EMBL" id="GIJ85127.1"/>
    </source>
</evidence>
<name>A0A9P3B5Q1_9EURO</name>
<protein>
    <submittedName>
        <fullName evidence="2">Uncharacterized protein</fullName>
    </submittedName>
</protein>
<keyword evidence="3" id="KW-1185">Reference proteome</keyword>
<sequence>MTYFIYNGLFAATSPVIFDSTLNGPPVGNKLPKPPQSEKRPPVNVSISIILKDQKLIIDDNRQVIIDGQKSVDMGYGTERKRRPSGAWQHEPEDNYAPYYHAMRRKANQTQAKSEDQKYEARGQPPDKFSPARNGKETRRISGSRRGLAGCSS</sequence>
<dbReference type="EMBL" id="BHVY01000003">
    <property type="protein sequence ID" value="GIJ85127.1"/>
    <property type="molecule type" value="Genomic_DNA"/>
</dbReference>